<dbReference type="Gene3D" id="3.40.390.30">
    <property type="entry name" value="Metalloproteases ('zincins'), catalytic domain"/>
    <property type="match status" value="1"/>
</dbReference>
<feature type="binding site" evidence="9">
    <location>
        <position position="134"/>
    </location>
    <ligand>
        <name>Zn(2+)</name>
        <dbReference type="ChEBI" id="CHEBI:29105"/>
        <note>catalytic</note>
    </ligand>
</feature>
<proteinExistence type="inferred from homology"/>
<dbReference type="SUPFAM" id="SSF55486">
    <property type="entry name" value="Metalloproteases ('zincins'), catalytic domain"/>
    <property type="match status" value="1"/>
</dbReference>
<dbReference type="Pfam" id="PF02130">
    <property type="entry name" value="YbeY"/>
    <property type="match status" value="1"/>
</dbReference>
<dbReference type="InterPro" id="IPR020549">
    <property type="entry name" value="YbeY_CS"/>
</dbReference>
<dbReference type="AlphaFoldDB" id="A0A8J3BHY8"/>
<protein>
    <recommendedName>
        <fullName evidence="9">Endoribonuclease YbeY</fullName>
        <ecNumber evidence="9">3.1.-.-</ecNumber>
    </recommendedName>
</protein>
<keyword evidence="3 9" id="KW-0698">rRNA processing</keyword>
<keyword evidence="2 9" id="KW-0690">Ribosome biogenesis</keyword>
<evidence type="ECO:0000256" key="2">
    <source>
        <dbReference type="ARBA" id="ARBA00022517"/>
    </source>
</evidence>
<keyword evidence="11" id="KW-1185">Reference proteome</keyword>
<dbReference type="GO" id="GO:0008270">
    <property type="term" value="F:zinc ion binding"/>
    <property type="evidence" value="ECO:0007669"/>
    <property type="project" value="UniProtKB-UniRule"/>
</dbReference>
<gene>
    <name evidence="9 10" type="primary">ybeY</name>
    <name evidence="10" type="ORF">GCM10007043_18800</name>
</gene>
<keyword evidence="8 9" id="KW-0862">Zinc</keyword>
<organism evidence="10 11">
    <name type="scientific">Calditerricola satsumensis</name>
    <dbReference type="NCBI Taxonomy" id="373054"/>
    <lineage>
        <taxon>Bacteria</taxon>
        <taxon>Bacillati</taxon>
        <taxon>Bacillota</taxon>
        <taxon>Bacilli</taxon>
        <taxon>Bacillales</taxon>
        <taxon>Bacillaceae</taxon>
        <taxon>Calditerricola</taxon>
    </lineage>
</organism>
<evidence type="ECO:0000256" key="4">
    <source>
        <dbReference type="ARBA" id="ARBA00022722"/>
    </source>
</evidence>
<dbReference type="InterPro" id="IPR002036">
    <property type="entry name" value="YbeY"/>
</dbReference>
<comment type="similarity">
    <text evidence="1 9">Belongs to the endoribonuclease YbeY family.</text>
</comment>
<dbReference type="InterPro" id="IPR023091">
    <property type="entry name" value="MetalPrtase_cat_dom_sf_prd"/>
</dbReference>
<dbReference type="Proteomes" id="UP000637720">
    <property type="component" value="Unassembled WGS sequence"/>
</dbReference>
<evidence type="ECO:0000256" key="8">
    <source>
        <dbReference type="ARBA" id="ARBA00022833"/>
    </source>
</evidence>
<keyword evidence="4 9" id="KW-0540">Nuclease</keyword>
<keyword evidence="5 9" id="KW-0479">Metal-binding</keyword>
<evidence type="ECO:0000256" key="3">
    <source>
        <dbReference type="ARBA" id="ARBA00022552"/>
    </source>
</evidence>
<name>A0A8J3BHY8_9BACI</name>
<accession>A0A8J3BHY8</accession>
<dbReference type="HAMAP" id="MF_00009">
    <property type="entry name" value="Endoribonucl_YbeY"/>
    <property type="match status" value="1"/>
</dbReference>
<evidence type="ECO:0000256" key="5">
    <source>
        <dbReference type="ARBA" id="ARBA00022723"/>
    </source>
</evidence>
<dbReference type="EMBL" id="BMOF01000043">
    <property type="protein sequence ID" value="GGK05013.1"/>
    <property type="molecule type" value="Genomic_DNA"/>
</dbReference>
<dbReference type="PANTHER" id="PTHR46986:SF1">
    <property type="entry name" value="ENDORIBONUCLEASE YBEY, CHLOROPLASTIC"/>
    <property type="match status" value="1"/>
</dbReference>
<dbReference type="EC" id="3.1.-.-" evidence="9"/>
<evidence type="ECO:0000256" key="9">
    <source>
        <dbReference type="HAMAP-Rule" id="MF_00009"/>
    </source>
</evidence>
<evidence type="ECO:0000256" key="6">
    <source>
        <dbReference type="ARBA" id="ARBA00022759"/>
    </source>
</evidence>
<comment type="cofactor">
    <cofactor evidence="9">
        <name>Zn(2+)</name>
        <dbReference type="ChEBI" id="CHEBI:29105"/>
    </cofactor>
    <text evidence="9">Binds 1 zinc ion.</text>
</comment>
<dbReference type="GO" id="GO:0004521">
    <property type="term" value="F:RNA endonuclease activity"/>
    <property type="evidence" value="ECO:0007669"/>
    <property type="project" value="UniProtKB-UniRule"/>
</dbReference>
<evidence type="ECO:0000256" key="1">
    <source>
        <dbReference type="ARBA" id="ARBA00010875"/>
    </source>
</evidence>
<evidence type="ECO:0000313" key="10">
    <source>
        <dbReference type="EMBL" id="GGK05013.1"/>
    </source>
</evidence>
<evidence type="ECO:0000256" key="7">
    <source>
        <dbReference type="ARBA" id="ARBA00022801"/>
    </source>
</evidence>
<dbReference type="GO" id="GO:0004222">
    <property type="term" value="F:metalloendopeptidase activity"/>
    <property type="evidence" value="ECO:0007669"/>
    <property type="project" value="InterPro"/>
</dbReference>
<sequence>MAIAVDIVTEYDGAPLRDDHLRLIEEVLQAAAEAEDVSHAEVCVTLTDDERIRELNRTWRGIDRPTDVLSFPMREPGEGETAVSEVPEGPEPLGDIVISVPRAAEQAAQYGHSFERELAFLAVHGFLHLLGYDHQTPEEEREMFARQEAILQRFGLRR</sequence>
<evidence type="ECO:0000313" key="11">
    <source>
        <dbReference type="Proteomes" id="UP000637720"/>
    </source>
</evidence>
<reference evidence="10" key="2">
    <citation type="submission" date="2020-09" db="EMBL/GenBank/DDBJ databases">
        <authorList>
            <person name="Sun Q."/>
            <person name="Ohkuma M."/>
        </authorList>
    </citation>
    <scope>NUCLEOTIDE SEQUENCE</scope>
    <source>
        <strain evidence="10">JCM 14719</strain>
    </source>
</reference>
<dbReference type="RefSeq" id="WP_054671178.1">
    <property type="nucleotide sequence ID" value="NZ_BMOF01000043.1"/>
</dbReference>
<dbReference type="GO" id="GO:0005737">
    <property type="term" value="C:cytoplasm"/>
    <property type="evidence" value="ECO:0007669"/>
    <property type="project" value="UniProtKB-SubCell"/>
</dbReference>
<dbReference type="PANTHER" id="PTHR46986">
    <property type="entry name" value="ENDORIBONUCLEASE YBEY, CHLOROPLASTIC"/>
    <property type="match status" value="1"/>
</dbReference>
<keyword evidence="9" id="KW-0963">Cytoplasm</keyword>
<dbReference type="GO" id="GO:0006364">
    <property type="term" value="P:rRNA processing"/>
    <property type="evidence" value="ECO:0007669"/>
    <property type="project" value="UniProtKB-UniRule"/>
</dbReference>
<comment type="function">
    <text evidence="9">Single strand-specific metallo-endoribonuclease involved in late-stage 70S ribosome quality control and in maturation of the 3' terminus of the 16S rRNA.</text>
</comment>
<reference evidence="10" key="1">
    <citation type="journal article" date="2014" name="Int. J. Syst. Evol. Microbiol.">
        <title>Complete genome sequence of Corynebacterium casei LMG S-19264T (=DSM 44701T), isolated from a smear-ripened cheese.</title>
        <authorList>
            <consortium name="US DOE Joint Genome Institute (JGI-PGF)"/>
            <person name="Walter F."/>
            <person name="Albersmeier A."/>
            <person name="Kalinowski J."/>
            <person name="Ruckert C."/>
        </authorList>
    </citation>
    <scope>NUCLEOTIDE SEQUENCE</scope>
    <source>
        <strain evidence="10">JCM 14719</strain>
    </source>
</reference>
<comment type="caution">
    <text evidence="10">The sequence shown here is derived from an EMBL/GenBank/DDBJ whole genome shotgun (WGS) entry which is preliminary data.</text>
</comment>
<feature type="binding site" evidence="9">
    <location>
        <position position="128"/>
    </location>
    <ligand>
        <name>Zn(2+)</name>
        <dbReference type="ChEBI" id="CHEBI:29105"/>
        <note>catalytic</note>
    </ligand>
</feature>
<comment type="subcellular location">
    <subcellularLocation>
        <location evidence="9">Cytoplasm</location>
    </subcellularLocation>
</comment>
<keyword evidence="7 9" id="KW-0378">Hydrolase</keyword>
<feature type="binding site" evidence="9">
    <location>
        <position position="124"/>
    </location>
    <ligand>
        <name>Zn(2+)</name>
        <dbReference type="ChEBI" id="CHEBI:29105"/>
        <note>catalytic</note>
    </ligand>
</feature>
<keyword evidence="6 9" id="KW-0255">Endonuclease</keyword>
<dbReference type="PROSITE" id="PS01306">
    <property type="entry name" value="UPF0054"/>
    <property type="match status" value="1"/>
</dbReference>
<dbReference type="NCBIfam" id="TIGR00043">
    <property type="entry name" value="rRNA maturation RNase YbeY"/>
    <property type="match status" value="1"/>
</dbReference>